<name>A0A917DCJ5_9MICO</name>
<protein>
    <submittedName>
        <fullName evidence="1">Uncharacterized protein</fullName>
    </submittedName>
</protein>
<accession>A0A917DCJ5</accession>
<gene>
    <name evidence="1" type="ORF">GCM10010915_03490</name>
</gene>
<evidence type="ECO:0000313" key="2">
    <source>
        <dbReference type="Proteomes" id="UP000633205"/>
    </source>
</evidence>
<organism evidence="1 2">
    <name type="scientific">Microbacterium faecale</name>
    <dbReference type="NCBI Taxonomy" id="1804630"/>
    <lineage>
        <taxon>Bacteria</taxon>
        <taxon>Bacillati</taxon>
        <taxon>Actinomycetota</taxon>
        <taxon>Actinomycetes</taxon>
        <taxon>Micrococcales</taxon>
        <taxon>Microbacteriaceae</taxon>
        <taxon>Microbacterium</taxon>
    </lineage>
</organism>
<proteinExistence type="predicted"/>
<dbReference type="EMBL" id="BMHO01000001">
    <property type="protein sequence ID" value="GGD26756.1"/>
    <property type="molecule type" value="Genomic_DNA"/>
</dbReference>
<comment type="caution">
    <text evidence="1">The sequence shown here is derived from an EMBL/GenBank/DDBJ whole genome shotgun (WGS) entry which is preliminary data.</text>
</comment>
<reference evidence="1" key="2">
    <citation type="submission" date="2020-09" db="EMBL/GenBank/DDBJ databases">
        <authorList>
            <person name="Sun Q."/>
            <person name="Zhou Y."/>
        </authorList>
    </citation>
    <scope>NUCLEOTIDE SEQUENCE</scope>
    <source>
        <strain evidence="1">CGMCC 1.15152</strain>
    </source>
</reference>
<keyword evidence="2" id="KW-1185">Reference proteome</keyword>
<dbReference type="Proteomes" id="UP000633205">
    <property type="component" value="Unassembled WGS sequence"/>
</dbReference>
<evidence type="ECO:0000313" key="1">
    <source>
        <dbReference type="EMBL" id="GGD26756.1"/>
    </source>
</evidence>
<reference evidence="1" key="1">
    <citation type="journal article" date="2014" name="Int. J. Syst. Evol. Microbiol.">
        <title>Complete genome sequence of Corynebacterium casei LMG S-19264T (=DSM 44701T), isolated from a smear-ripened cheese.</title>
        <authorList>
            <consortium name="US DOE Joint Genome Institute (JGI-PGF)"/>
            <person name="Walter F."/>
            <person name="Albersmeier A."/>
            <person name="Kalinowski J."/>
            <person name="Ruckert C."/>
        </authorList>
    </citation>
    <scope>NUCLEOTIDE SEQUENCE</scope>
    <source>
        <strain evidence="1">CGMCC 1.15152</strain>
    </source>
</reference>
<sequence>MGAWVRARGAPVRSAIHAQSPSSKDHRGITATQRALEAIGRHKAFAMTQIGCEDPILVDSEDTGADRILVALETLQFVNANAFEAPSVALNTASARAGEASRFRHRAAVSGWASVVVGCPREIFNDQIWSVRR</sequence>
<dbReference type="AlphaFoldDB" id="A0A917DCJ5"/>